<evidence type="ECO:0000313" key="3">
    <source>
        <dbReference type="Proteomes" id="UP000823960"/>
    </source>
</evidence>
<dbReference type="AlphaFoldDB" id="A0A9D1NRD1"/>
<evidence type="ECO:0000256" key="1">
    <source>
        <dbReference type="SAM" id="SignalP"/>
    </source>
</evidence>
<reference evidence="2" key="2">
    <citation type="journal article" date="2021" name="PeerJ">
        <title>Extensive microbial diversity within the chicken gut microbiome revealed by metagenomics and culture.</title>
        <authorList>
            <person name="Gilroy R."/>
            <person name="Ravi A."/>
            <person name="Getino M."/>
            <person name="Pursley I."/>
            <person name="Horton D.L."/>
            <person name="Alikhan N.F."/>
            <person name="Baker D."/>
            <person name="Gharbi K."/>
            <person name="Hall N."/>
            <person name="Watson M."/>
            <person name="Adriaenssens E.M."/>
            <person name="Foster-Nyarko E."/>
            <person name="Jarju S."/>
            <person name="Secka A."/>
            <person name="Antonio M."/>
            <person name="Oren A."/>
            <person name="Chaudhuri R.R."/>
            <person name="La Ragione R."/>
            <person name="Hildebrand F."/>
            <person name="Pallen M.J."/>
        </authorList>
    </citation>
    <scope>NUCLEOTIDE SEQUENCE</scope>
    <source>
        <strain evidence="2">1370</strain>
    </source>
</reference>
<evidence type="ECO:0000313" key="2">
    <source>
        <dbReference type="EMBL" id="HIV10893.1"/>
    </source>
</evidence>
<organism evidence="2 3">
    <name type="scientific">Candidatus Faeciplasma avium</name>
    <dbReference type="NCBI Taxonomy" id="2840798"/>
    <lineage>
        <taxon>Bacteria</taxon>
        <taxon>Bacillati</taxon>
        <taxon>Bacillota</taxon>
        <taxon>Clostridia</taxon>
        <taxon>Eubacteriales</taxon>
        <taxon>Oscillospiraceae</taxon>
        <taxon>Oscillospiraceae incertae sedis</taxon>
        <taxon>Candidatus Faeciplasma</taxon>
    </lineage>
</organism>
<reference evidence="2" key="1">
    <citation type="submission" date="2020-10" db="EMBL/GenBank/DDBJ databases">
        <authorList>
            <person name="Gilroy R."/>
        </authorList>
    </citation>
    <scope>NUCLEOTIDE SEQUENCE</scope>
    <source>
        <strain evidence="2">1370</strain>
    </source>
</reference>
<proteinExistence type="predicted"/>
<name>A0A9D1NRD1_9FIRM</name>
<keyword evidence="1" id="KW-0732">Signal</keyword>
<feature type="signal peptide" evidence="1">
    <location>
        <begin position="1"/>
        <end position="23"/>
    </location>
</feature>
<protein>
    <submittedName>
        <fullName evidence="2">Uncharacterized protein</fullName>
    </submittedName>
</protein>
<accession>A0A9D1NRD1</accession>
<gene>
    <name evidence="2" type="ORF">IAD28_04290</name>
</gene>
<sequence length="161" mass="17582">MKKIILILTAILMLSAMPLSLYAESAGASGSYYVPEENAVYLYPDNEVMPMDSQSDSNTYSLYSFGQLSVRSSADEDGYFNTTPGGTCTLTFASDSQSMTSARITIGGVQYNPDSSSCSLRYDGRYQLTFSWTVSTATPYTLTIFNSSPYTVSVSNIHVTY</sequence>
<comment type="caution">
    <text evidence="2">The sequence shown here is derived from an EMBL/GenBank/DDBJ whole genome shotgun (WGS) entry which is preliminary data.</text>
</comment>
<dbReference type="EMBL" id="DVOL01000058">
    <property type="protein sequence ID" value="HIV10893.1"/>
    <property type="molecule type" value="Genomic_DNA"/>
</dbReference>
<dbReference type="Proteomes" id="UP000823960">
    <property type="component" value="Unassembled WGS sequence"/>
</dbReference>
<feature type="chain" id="PRO_5039132229" evidence="1">
    <location>
        <begin position="24"/>
        <end position="161"/>
    </location>
</feature>